<feature type="compositionally biased region" description="Polar residues" evidence="1">
    <location>
        <begin position="112"/>
        <end position="123"/>
    </location>
</feature>
<sequence>MSSVTAPTHRRVSSHVINDEAQRHPPARTLHLHPLSSFPPRHTLFFPRPLLCTLRPAVTAAVVVRAPDADARNYMQKNYLAEKAFTIPAASATPPAFPHERTRSPAFPPSTPQFRLPNSTLKTIPTHHSPPPPPTPSFPLAAAEADAQLHTKRGAHRKSSSPSHLSPNPVAAIAV</sequence>
<proteinExistence type="predicted"/>
<dbReference type="EMBL" id="JAWWNJ010000004">
    <property type="protein sequence ID" value="KAK7057974.1"/>
    <property type="molecule type" value="Genomic_DNA"/>
</dbReference>
<gene>
    <name evidence="2" type="ORF">R3P38DRAFT_3169469</name>
    <name evidence="3" type="ORF">R3P38DRAFT_3169473</name>
</gene>
<evidence type="ECO:0000313" key="3">
    <source>
        <dbReference type="EMBL" id="KAK7057974.1"/>
    </source>
</evidence>
<feature type="compositionally biased region" description="Pro residues" evidence="1">
    <location>
        <begin position="128"/>
        <end position="137"/>
    </location>
</feature>
<evidence type="ECO:0000313" key="2">
    <source>
        <dbReference type="EMBL" id="KAK7057965.1"/>
    </source>
</evidence>
<dbReference type="EMBL" id="JAWWNJ010000004">
    <property type="protein sequence ID" value="KAK7057965.1"/>
    <property type="molecule type" value="Genomic_DNA"/>
</dbReference>
<evidence type="ECO:0000313" key="4">
    <source>
        <dbReference type="Proteomes" id="UP001362999"/>
    </source>
</evidence>
<feature type="compositionally biased region" description="Basic residues" evidence="1">
    <location>
        <begin position="150"/>
        <end position="159"/>
    </location>
</feature>
<dbReference type="Proteomes" id="UP001362999">
    <property type="component" value="Unassembled WGS sequence"/>
</dbReference>
<feature type="region of interest" description="Disordered" evidence="1">
    <location>
        <begin position="1"/>
        <end position="25"/>
    </location>
</feature>
<name>A0AAW0E2A4_9AGAR</name>
<organism evidence="2 4">
    <name type="scientific">Favolaschia claudopus</name>
    <dbReference type="NCBI Taxonomy" id="2862362"/>
    <lineage>
        <taxon>Eukaryota</taxon>
        <taxon>Fungi</taxon>
        <taxon>Dikarya</taxon>
        <taxon>Basidiomycota</taxon>
        <taxon>Agaricomycotina</taxon>
        <taxon>Agaricomycetes</taxon>
        <taxon>Agaricomycetidae</taxon>
        <taxon>Agaricales</taxon>
        <taxon>Marasmiineae</taxon>
        <taxon>Mycenaceae</taxon>
        <taxon>Favolaschia</taxon>
    </lineage>
</organism>
<accession>A0AAW0E2A4</accession>
<comment type="caution">
    <text evidence="2">The sequence shown here is derived from an EMBL/GenBank/DDBJ whole genome shotgun (WGS) entry which is preliminary data.</text>
</comment>
<dbReference type="AlphaFoldDB" id="A0AAW0E2A4"/>
<keyword evidence="4" id="KW-1185">Reference proteome</keyword>
<feature type="region of interest" description="Disordered" evidence="1">
    <location>
        <begin position="91"/>
        <end position="175"/>
    </location>
</feature>
<evidence type="ECO:0000256" key="1">
    <source>
        <dbReference type="SAM" id="MobiDB-lite"/>
    </source>
</evidence>
<reference evidence="2 4" key="1">
    <citation type="journal article" date="2024" name="J Genomics">
        <title>Draft genome sequencing and assembly of Favolaschia claudopus CIRM-BRFM 2984 isolated from oak limbs.</title>
        <authorList>
            <person name="Navarro D."/>
            <person name="Drula E."/>
            <person name="Chaduli D."/>
            <person name="Cazenave R."/>
            <person name="Ahrendt S."/>
            <person name="Wang J."/>
            <person name="Lipzen A."/>
            <person name="Daum C."/>
            <person name="Barry K."/>
            <person name="Grigoriev I.V."/>
            <person name="Favel A."/>
            <person name="Rosso M.N."/>
            <person name="Martin F."/>
        </authorList>
    </citation>
    <scope>NUCLEOTIDE SEQUENCE [LARGE SCALE GENOMIC DNA]</scope>
    <source>
        <strain evidence="2 4">CIRM-BRFM 2984</strain>
    </source>
</reference>
<protein>
    <submittedName>
        <fullName evidence="2">Uncharacterized protein</fullName>
    </submittedName>
</protein>